<organism evidence="3">
    <name type="scientific">Magallana gigas</name>
    <name type="common">Pacific oyster</name>
    <name type="synonym">Crassostrea gigas</name>
    <dbReference type="NCBI Taxonomy" id="29159"/>
    <lineage>
        <taxon>Eukaryota</taxon>
        <taxon>Metazoa</taxon>
        <taxon>Spiralia</taxon>
        <taxon>Lophotrochozoa</taxon>
        <taxon>Mollusca</taxon>
        <taxon>Bivalvia</taxon>
        <taxon>Autobranchia</taxon>
        <taxon>Pteriomorphia</taxon>
        <taxon>Ostreida</taxon>
        <taxon>Ostreoidea</taxon>
        <taxon>Ostreidae</taxon>
        <taxon>Magallana</taxon>
    </lineage>
</organism>
<dbReference type="InterPro" id="IPR000859">
    <property type="entry name" value="CUB_dom"/>
</dbReference>
<evidence type="ECO:0000256" key="2">
    <source>
        <dbReference type="PROSITE-ProRule" id="PRU00059"/>
    </source>
</evidence>
<dbReference type="Pfam" id="PF00431">
    <property type="entry name" value="CUB"/>
    <property type="match status" value="1"/>
</dbReference>
<dbReference type="PANTHER" id="PTHR46908">
    <property type="entry name" value="CUBILIN-LIKE PROTEIN"/>
    <property type="match status" value="1"/>
</dbReference>
<dbReference type="InterPro" id="IPR052129">
    <property type="entry name" value="Spermadhesin-Link_domain"/>
</dbReference>
<gene>
    <name evidence="3" type="ORF">CGI_10013718</name>
</gene>
<dbReference type="HOGENOM" id="CLU_2429200_0_0_1"/>
<dbReference type="EMBL" id="JH817593">
    <property type="protein sequence ID" value="EKC18303.1"/>
    <property type="molecule type" value="Genomic_DNA"/>
</dbReference>
<reference evidence="3" key="1">
    <citation type="journal article" date="2012" name="Nature">
        <title>The oyster genome reveals stress adaptation and complexity of shell formation.</title>
        <authorList>
            <person name="Zhang G."/>
            <person name="Fang X."/>
            <person name="Guo X."/>
            <person name="Li L."/>
            <person name="Luo R."/>
            <person name="Xu F."/>
            <person name="Yang P."/>
            <person name="Zhang L."/>
            <person name="Wang X."/>
            <person name="Qi H."/>
            <person name="Xiong Z."/>
            <person name="Que H."/>
            <person name="Xie Y."/>
            <person name="Holland P.W."/>
            <person name="Paps J."/>
            <person name="Zhu Y."/>
            <person name="Wu F."/>
            <person name="Chen Y."/>
            <person name="Wang J."/>
            <person name="Peng C."/>
            <person name="Meng J."/>
            <person name="Yang L."/>
            <person name="Liu J."/>
            <person name="Wen B."/>
            <person name="Zhang N."/>
            <person name="Huang Z."/>
            <person name="Zhu Q."/>
            <person name="Feng Y."/>
            <person name="Mount A."/>
            <person name="Hedgecock D."/>
            <person name="Xu Z."/>
            <person name="Liu Y."/>
            <person name="Domazet-Loso T."/>
            <person name="Du Y."/>
            <person name="Sun X."/>
            <person name="Zhang S."/>
            <person name="Liu B."/>
            <person name="Cheng P."/>
            <person name="Jiang X."/>
            <person name="Li J."/>
            <person name="Fan D."/>
            <person name="Wang W."/>
            <person name="Fu W."/>
            <person name="Wang T."/>
            <person name="Wang B."/>
            <person name="Zhang J."/>
            <person name="Peng Z."/>
            <person name="Li Y."/>
            <person name="Li N."/>
            <person name="Wang J."/>
            <person name="Chen M."/>
            <person name="He Y."/>
            <person name="Tan F."/>
            <person name="Song X."/>
            <person name="Zheng Q."/>
            <person name="Huang R."/>
            <person name="Yang H."/>
            <person name="Du X."/>
            <person name="Chen L."/>
            <person name="Yang M."/>
            <person name="Gaffney P.M."/>
            <person name="Wang S."/>
            <person name="Luo L."/>
            <person name="She Z."/>
            <person name="Ming Y."/>
            <person name="Huang W."/>
            <person name="Zhang S."/>
            <person name="Huang B."/>
            <person name="Zhang Y."/>
            <person name="Qu T."/>
            <person name="Ni P."/>
            <person name="Miao G."/>
            <person name="Wang J."/>
            <person name="Wang Q."/>
            <person name="Steinberg C.E."/>
            <person name="Wang H."/>
            <person name="Li N."/>
            <person name="Qian L."/>
            <person name="Zhang G."/>
            <person name="Li Y."/>
            <person name="Yang H."/>
            <person name="Liu X."/>
            <person name="Wang J."/>
            <person name="Yin Y."/>
            <person name="Wang J."/>
        </authorList>
    </citation>
    <scope>NUCLEOTIDE SEQUENCE [LARGE SCALE GENOMIC DNA]</scope>
    <source>
        <strain evidence="3">05x7-T-G4-1.051#20</strain>
    </source>
</reference>
<dbReference type="Gene3D" id="2.60.120.290">
    <property type="entry name" value="Spermadhesin, CUB domain"/>
    <property type="match status" value="1"/>
</dbReference>
<accession>K1PA17</accession>
<dbReference type="PANTHER" id="PTHR46908:SF4">
    <property type="entry name" value="TUMOR NECROSIS FACTOR-INDUCIBLE GENE 6 PROTEIN"/>
    <property type="match status" value="1"/>
</dbReference>
<sequence length="91" mass="9969">MVLLLCDYQFGGMQASCGGVLTNSSGTIMSPGFPVSYANDLSCDWDIICPDGNKIILTFTDIDVEHAGSNCFDSIKVNLTMKDIYIYIFHC</sequence>
<proteinExistence type="predicted"/>
<dbReference type="CDD" id="cd00041">
    <property type="entry name" value="CUB"/>
    <property type="match status" value="1"/>
</dbReference>
<protein>
    <submittedName>
        <fullName evidence="3">Zinc metalloproteinase nas-39</fullName>
    </submittedName>
</protein>
<dbReference type="InParanoid" id="K1PA17"/>
<name>K1PA17_MAGGI</name>
<dbReference type="SUPFAM" id="SSF49854">
    <property type="entry name" value="Spermadhesin, CUB domain"/>
    <property type="match status" value="1"/>
</dbReference>
<keyword evidence="1" id="KW-1015">Disulfide bond</keyword>
<comment type="caution">
    <text evidence="2">Lacks conserved residue(s) required for the propagation of feature annotation.</text>
</comment>
<evidence type="ECO:0000256" key="1">
    <source>
        <dbReference type="ARBA" id="ARBA00023157"/>
    </source>
</evidence>
<dbReference type="AlphaFoldDB" id="K1PA17"/>
<dbReference type="PROSITE" id="PS01180">
    <property type="entry name" value="CUB"/>
    <property type="match status" value="1"/>
</dbReference>
<evidence type="ECO:0000313" key="3">
    <source>
        <dbReference type="EMBL" id="EKC18303.1"/>
    </source>
</evidence>
<dbReference type="InterPro" id="IPR035914">
    <property type="entry name" value="Sperma_CUB_dom_sf"/>
</dbReference>